<gene>
    <name evidence="2" type="ORF">QBZ16_005229</name>
</gene>
<reference evidence="2" key="1">
    <citation type="submission" date="2021-01" db="EMBL/GenBank/DDBJ databases">
        <authorList>
            <person name="Eckstrom K.M.E."/>
        </authorList>
    </citation>
    <scope>NUCLEOTIDE SEQUENCE</scope>
    <source>
        <strain evidence="2">UVCC 0001</strain>
    </source>
</reference>
<dbReference type="Pfam" id="PF09791">
    <property type="entry name" value="Oxidored-like"/>
    <property type="match status" value="1"/>
</dbReference>
<evidence type="ECO:0000313" key="2">
    <source>
        <dbReference type="EMBL" id="KAK2077001.1"/>
    </source>
</evidence>
<evidence type="ECO:0000259" key="1">
    <source>
        <dbReference type="Pfam" id="PF09791"/>
    </source>
</evidence>
<feature type="domain" description="Oxidoreductase-like" evidence="1">
    <location>
        <begin position="41"/>
        <end position="77"/>
    </location>
</feature>
<keyword evidence="3" id="KW-1185">Reference proteome</keyword>
<sequence>MLVPRRDRRRHVRAFHAARLALALTDNLPDSVALPDGATLQRPKEPEPHECCGRGCEFCVWTIYWQDLKDFQAAVARSKGSLGPQQLDPFEEFEKKLQSNK</sequence>
<dbReference type="EMBL" id="JASFZW010000008">
    <property type="protein sequence ID" value="KAK2077001.1"/>
    <property type="molecule type" value="Genomic_DNA"/>
</dbReference>
<proteinExistence type="predicted"/>
<name>A0AAD9IER8_PROWI</name>
<comment type="caution">
    <text evidence="2">The sequence shown here is derived from an EMBL/GenBank/DDBJ whole genome shotgun (WGS) entry which is preliminary data.</text>
</comment>
<dbReference type="InterPro" id="IPR019180">
    <property type="entry name" value="Oxidoreductase-like_N"/>
</dbReference>
<evidence type="ECO:0000313" key="3">
    <source>
        <dbReference type="Proteomes" id="UP001255856"/>
    </source>
</evidence>
<accession>A0AAD9IER8</accession>
<organism evidence="2 3">
    <name type="scientific">Prototheca wickerhamii</name>
    <dbReference type="NCBI Taxonomy" id="3111"/>
    <lineage>
        <taxon>Eukaryota</taxon>
        <taxon>Viridiplantae</taxon>
        <taxon>Chlorophyta</taxon>
        <taxon>core chlorophytes</taxon>
        <taxon>Trebouxiophyceae</taxon>
        <taxon>Chlorellales</taxon>
        <taxon>Chlorellaceae</taxon>
        <taxon>Prototheca</taxon>
    </lineage>
</organism>
<dbReference type="Proteomes" id="UP001255856">
    <property type="component" value="Unassembled WGS sequence"/>
</dbReference>
<dbReference type="AlphaFoldDB" id="A0AAD9IER8"/>
<protein>
    <recommendedName>
        <fullName evidence="1">Oxidoreductase-like domain-containing protein</fullName>
    </recommendedName>
</protein>